<feature type="region of interest" description="Disordered" evidence="10">
    <location>
        <begin position="291"/>
        <end position="330"/>
    </location>
</feature>
<evidence type="ECO:0000313" key="15">
    <source>
        <dbReference type="Proteomes" id="UP000244855"/>
    </source>
</evidence>
<evidence type="ECO:0000256" key="8">
    <source>
        <dbReference type="ARBA" id="ARBA00022840"/>
    </source>
</evidence>
<evidence type="ECO:0000256" key="5">
    <source>
        <dbReference type="ARBA" id="ARBA00022801"/>
    </source>
</evidence>
<dbReference type="PROSITE" id="PS51194">
    <property type="entry name" value="HELICASE_CTER"/>
    <property type="match status" value="1"/>
</dbReference>
<dbReference type="InterPro" id="IPR018957">
    <property type="entry name" value="Znf_C3HC4_RING-type"/>
</dbReference>
<dbReference type="CDD" id="cd18793">
    <property type="entry name" value="SF2_C_SNF"/>
    <property type="match status" value="1"/>
</dbReference>
<dbReference type="PROSITE" id="PS00518">
    <property type="entry name" value="ZF_RING_1"/>
    <property type="match status" value="1"/>
</dbReference>
<evidence type="ECO:0000259" key="13">
    <source>
        <dbReference type="PROSITE" id="PS51194"/>
    </source>
</evidence>
<dbReference type="InterPro" id="IPR000330">
    <property type="entry name" value="SNF2_N"/>
</dbReference>
<evidence type="ECO:0000256" key="2">
    <source>
        <dbReference type="ARBA" id="ARBA00022723"/>
    </source>
</evidence>
<dbReference type="GO" id="GO:0008270">
    <property type="term" value="F:zinc ion binding"/>
    <property type="evidence" value="ECO:0007669"/>
    <property type="project" value="UniProtKB-KW"/>
</dbReference>
<keyword evidence="15" id="KW-1185">Reference proteome</keyword>
<dbReference type="GO" id="GO:0006289">
    <property type="term" value="P:nucleotide-excision repair"/>
    <property type="evidence" value="ECO:0007669"/>
    <property type="project" value="TreeGrafter"/>
</dbReference>
<evidence type="ECO:0000256" key="4">
    <source>
        <dbReference type="ARBA" id="ARBA00022771"/>
    </source>
</evidence>
<evidence type="ECO:0000256" key="10">
    <source>
        <dbReference type="SAM" id="MobiDB-lite"/>
    </source>
</evidence>
<evidence type="ECO:0008006" key="16">
    <source>
        <dbReference type="Google" id="ProtNLM"/>
    </source>
</evidence>
<evidence type="ECO:0000256" key="1">
    <source>
        <dbReference type="ARBA" id="ARBA00007025"/>
    </source>
</evidence>
<dbReference type="Gene3D" id="3.40.50.300">
    <property type="entry name" value="P-loop containing nucleotide triphosphate hydrolases"/>
    <property type="match status" value="1"/>
</dbReference>
<keyword evidence="5" id="KW-0378">Hydrolase</keyword>
<dbReference type="InterPro" id="IPR050628">
    <property type="entry name" value="SNF2_RAD54_helicase_TF"/>
</dbReference>
<dbReference type="PANTHER" id="PTHR45626:SF12">
    <property type="entry name" value="DNA REPAIR PROTEIN RAD16"/>
    <property type="match status" value="1"/>
</dbReference>
<keyword evidence="8" id="KW-0067">ATP-binding</keyword>
<dbReference type="CDD" id="cd16567">
    <property type="entry name" value="RING-HC_RAD16-like"/>
    <property type="match status" value="1"/>
</dbReference>
<dbReference type="Pfam" id="PF00097">
    <property type="entry name" value="zf-C3HC4"/>
    <property type="match status" value="1"/>
</dbReference>
<evidence type="ECO:0000313" key="14">
    <source>
        <dbReference type="EMBL" id="PVI03438.1"/>
    </source>
</evidence>
<dbReference type="GO" id="GO:0004386">
    <property type="term" value="F:helicase activity"/>
    <property type="evidence" value="ECO:0007669"/>
    <property type="project" value="UniProtKB-KW"/>
</dbReference>
<feature type="compositionally biased region" description="Acidic residues" evidence="10">
    <location>
        <begin position="53"/>
        <end position="63"/>
    </location>
</feature>
<dbReference type="AlphaFoldDB" id="A0A2V1DYJ9"/>
<dbReference type="InterPro" id="IPR038718">
    <property type="entry name" value="SNF2-like_sf"/>
</dbReference>
<dbReference type="Pfam" id="PF00271">
    <property type="entry name" value="Helicase_C"/>
    <property type="match status" value="1"/>
</dbReference>
<dbReference type="InterPro" id="IPR017907">
    <property type="entry name" value="Znf_RING_CS"/>
</dbReference>
<dbReference type="InterPro" id="IPR049730">
    <property type="entry name" value="SNF2/RAD54-like_C"/>
</dbReference>
<sequence length="924" mass="104192">MPRRSSRKSAVADSASPVIGDNIAVGTPQNPRSSSGSTTRRSRTSRTFVPDSSEAEDDIEDIEEPRQVSLPVRRVLKEVAIPVKMGNKTDGAISRSDQQNHDSSTRSPSTQTSDADTPNTSISTTPAHSVPLRKSNRKSGLSQAVSASLSSSSPHKRPLLLVEDTEDEAEETDMDSEIHEDMRTRKRQKTTPRSTSTAKGKGKAKATDQDTLMHDSDSSLTDVPAKKSKGKGKAKAKTTGRRSLRSSGVQAQALMELDDSSDLVMSDFVAEYDSASELDWEHPFGMVISDNSSSEDVPLAVKNKRSEPKAQREKETKRGKAKRKSRAEMRDIQARRARFAHISDKWERKRAMNRERAEQSHPKLLTMWDTLKEVPVLEVEKIEQPKTINRRLKPFQLEGVSWMIRQEQTPYKGGLLGDEMGMGKTIQAVSLIMSDFPAKDPTLVMVPPVALLQWSNEINEYTDGKLKVLVYHGTNAKCKKMTVKDLKKYDVIMVSYNSLESLHRKETKGWTRGEDIIKEASPLHAIHYHRLILDEAHSIKSRTTGVAKACFALKGTYKWCLSGTPVQNRIGEFFSLLRFLEVRPFADYFCRSCDCEQVHWSVDDDHMCTACNHGASEHISVFNQELLNPITGDDPELREDALAKLHMITARIMLRRMKRDHTNSMELPMKEIVIHNEFFSEIERDFSSSIMSNSARKFDTYVAQGVMLNNYANIFGLIMQMRQVANHPDLLLKKQAAEGSQNVYVCNICDEPAEDAIRSRCHHEFCRACVKDFVETCEASGTDADCPRCHIALSIDFEQPELEQDEDSVKKTSIINRIKMENWTSSTKIEMLVYDLYKLRSKKQTLKSIVFSQFTSMLQLIEWRLRRAGFNTVMLDGSMTPAQRQKSIEHFMTNPDVEVFLVSLKAGGVALNLTEASRVFIVDP</sequence>
<dbReference type="SUPFAM" id="SSF57850">
    <property type="entry name" value="RING/U-box"/>
    <property type="match status" value="1"/>
</dbReference>
<feature type="compositionally biased region" description="Basic residues" evidence="10">
    <location>
        <begin position="226"/>
        <end position="244"/>
    </location>
</feature>
<dbReference type="InterPro" id="IPR001841">
    <property type="entry name" value="Znf_RING"/>
</dbReference>
<feature type="compositionally biased region" description="Low complexity" evidence="10">
    <location>
        <begin position="139"/>
        <end position="153"/>
    </location>
</feature>
<dbReference type="InterPro" id="IPR001650">
    <property type="entry name" value="Helicase_C-like"/>
</dbReference>
<keyword evidence="7" id="KW-0862">Zinc</keyword>
<dbReference type="STRING" id="97972.A0A2V1DYJ9"/>
<dbReference type="PROSITE" id="PS50089">
    <property type="entry name" value="ZF_RING_2"/>
    <property type="match status" value="1"/>
</dbReference>
<feature type="domain" description="Helicase ATP-binding" evidence="12">
    <location>
        <begin position="405"/>
        <end position="583"/>
    </location>
</feature>
<feature type="region of interest" description="Disordered" evidence="10">
    <location>
        <begin position="1"/>
        <end position="249"/>
    </location>
</feature>
<keyword evidence="4 9" id="KW-0863">Zinc-finger</keyword>
<dbReference type="OrthoDB" id="448448at2759"/>
<evidence type="ECO:0000259" key="12">
    <source>
        <dbReference type="PROSITE" id="PS51192"/>
    </source>
</evidence>
<dbReference type="GO" id="GO:0016787">
    <property type="term" value="F:hydrolase activity"/>
    <property type="evidence" value="ECO:0007669"/>
    <property type="project" value="UniProtKB-KW"/>
</dbReference>
<gene>
    <name evidence="14" type="ORF">DM02DRAFT_716825</name>
</gene>
<protein>
    <recommendedName>
        <fullName evidence="16">Helicase SWR1</fullName>
    </recommendedName>
</protein>
<feature type="domain" description="Helicase C-terminal" evidence="13">
    <location>
        <begin position="831"/>
        <end position="924"/>
    </location>
</feature>
<name>A0A2V1DYJ9_9PLEO</name>
<dbReference type="SMART" id="SM00184">
    <property type="entry name" value="RING"/>
    <property type="match status" value="1"/>
</dbReference>
<dbReference type="InterPro" id="IPR014001">
    <property type="entry name" value="Helicase_ATP-bd"/>
</dbReference>
<dbReference type="EMBL" id="KZ805331">
    <property type="protein sequence ID" value="PVI03438.1"/>
    <property type="molecule type" value="Genomic_DNA"/>
</dbReference>
<dbReference type="GO" id="GO:0005524">
    <property type="term" value="F:ATP binding"/>
    <property type="evidence" value="ECO:0007669"/>
    <property type="project" value="UniProtKB-KW"/>
</dbReference>
<dbReference type="SUPFAM" id="SSF52540">
    <property type="entry name" value="P-loop containing nucleoside triphosphate hydrolases"/>
    <property type="match status" value="2"/>
</dbReference>
<dbReference type="PROSITE" id="PS51192">
    <property type="entry name" value="HELICASE_ATP_BIND_1"/>
    <property type="match status" value="1"/>
</dbReference>
<keyword evidence="6" id="KW-0347">Helicase</keyword>
<dbReference type="Proteomes" id="UP000244855">
    <property type="component" value="Unassembled WGS sequence"/>
</dbReference>
<dbReference type="GO" id="GO:0005634">
    <property type="term" value="C:nucleus"/>
    <property type="evidence" value="ECO:0007669"/>
    <property type="project" value="TreeGrafter"/>
</dbReference>
<dbReference type="Gene3D" id="3.40.50.10810">
    <property type="entry name" value="Tandem AAA-ATPase domain"/>
    <property type="match status" value="1"/>
</dbReference>
<feature type="compositionally biased region" description="Acidic residues" evidence="10">
    <location>
        <begin position="163"/>
        <end position="175"/>
    </location>
</feature>
<accession>A0A2V1DYJ9</accession>
<comment type="similarity">
    <text evidence="1">Belongs to the SNF2/RAD54 helicase family.</text>
</comment>
<keyword evidence="2" id="KW-0479">Metal-binding</keyword>
<feature type="domain" description="RING-type" evidence="11">
    <location>
        <begin position="746"/>
        <end position="790"/>
    </location>
</feature>
<dbReference type="PANTHER" id="PTHR45626">
    <property type="entry name" value="TRANSCRIPTION TERMINATION FACTOR 2-RELATED"/>
    <property type="match status" value="1"/>
</dbReference>
<dbReference type="Gene3D" id="3.30.40.10">
    <property type="entry name" value="Zinc/RING finger domain, C3HC4 (zinc finger)"/>
    <property type="match status" value="1"/>
</dbReference>
<keyword evidence="3" id="KW-0547">Nucleotide-binding</keyword>
<proteinExistence type="inferred from homology"/>
<dbReference type="GO" id="GO:0008094">
    <property type="term" value="F:ATP-dependent activity, acting on DNA"/>
    <property type="evidence" value="ECO:0007669"/>
    <property type="project" value="TreeGrafter"/>
</dbReference>
<feature type="compositionally biased region" description="Polar residues" evidence="10">
    <location>
        <begin position="105"/>
        <end position="127"/>
    </location>
</feature>
<evidence type="ECO:0000256" key="7">
    <source>
        <dbReference type="ARBA" id="ARBA00022833"/>
    </source>
</evidence>
<dbReference type="SMART" id="SM00487">
    <property type="entry name" value="DEXDc"/>
    <property type="match status" value="1"/>
</dbReference>
<dbReference type="CDD" id="cd18008">
    <property type="entry name" value="DEXDc_SHPRH-like"/>
    <property type="match status" value="1"/>
</dbReference>
<evidence type="ECO:0000256" key="6">
    <source>
        <dbReference type="ARBA" id="ARBA00022806"/>
    </source>
</evidence>
<evidence type="ECO:0000256" key="9">
    <source>
        <dbReference type="PROSITE-ProRule" id="PRU00175"/>
    </source>
</evidence>
<feature type="compositionally biased region" description="Basic and acidic residues" evidence="10">
    <location>
        <begin position="304"/>
        <end position="318"/>
    </location>
</feature>
<evidence type="ECO:0000256" key="3">
    <source>
        <dbReference type="ARBA" id="ARBA00022741"/>
    </source>
</evidence>
<dbReference type="InterPro" id="IPR027417">
    <property type="entry name" value="P-loop_NTPase"/>
</dbReference>
<dbReference type="InterPro" id="IPR013083">
    <property type="entry name" value="Znf_RING/FYVE/PHD"/>
</dbReference>
<reference evidence="14 15" key="1">
    <citation type="journal article" date="2018" name="Sci. Rep.">
        <title>Comparative genomics provides insights into the lifestyle and reveals functional heterogeneity of dark septate endophytic fungi.</title>
        <authorList>
            <person name="Knapp D.G."/>
            <person name="Nemeth J.B."/>
            <person name="Barry K."/>
            <person name="Hainaut M."/>
            <person name="Henrissat B."/>
            <person name="Johnson J."/>
            <person name="Kuo A."/>
            <person name="Lim J.H.P."/>
            <person name="Lipzen A."/>
            <person name="Nolan M."/>
            <person name="Ohm R.A."/>
            <person name="Tamas L."/>
            <person name="Grigoriev I.V."/>
            <person name="Spatafora J.W."/>
            <person name="Nagy L.G."/>
            <person name="Kovacs G.M."/>
        </authorList>
    </citation>
    <scope>NUCLEOTIDE SEQUENCE [LARGE SCALE GENOMIC DNA]</scope>
    <source>
        <strain evidence="14 15">DSE2036</strain>
    </source>
</reference>
<feature type="compositionally biased region" description="Basic and acidic residues" evidence="10">
    <location>
        <begin position="205"/>
        <end position="217"/>
    </location>
</feature>
<dbReference type="Pfam" id="PF00176">
    <property type="entry name" value="SNF2-rel_dom"/>
    <property type="match status" value="2"/>
</dbReference>
<evidence type="ECO:0000259" key="11">
    <source>
        <dbReference type="PROSITE" id="PS50089"/>
    </source>
</evidence>
<organism evidence="14 15">
    <name type="scientific">Periconia macrospinosa</name>
    <dbReference type="NCBI Taxonomy" id="97972"/>
    <lineage>
        <taxon>Eukaryota</taxon>
        <taxon>Fungi</taxon>
        <taxon>Dikarya</taxon>
        <taxon>Ascomycota</taxon>
        <taxon>Pezizomycotina</taxon>
        <taxon>Dothideomycetes</taxon>
        <taxon>Pleosporomycetidae</taxon>
        <taxon>Pleosporales</taxon>
        <taxon>Massarineae</taxon>
        <taxon>Periconiaceae</taxon>
        <taxon>Periconia</taxon>
    </lineage>
</organism>